<dbReference type="Gene3D" id="3.40.50.620">
    <property type="entry name" value="HUPs"/>
    <property type="match status" value="2"/>
</dbReference>
<dbReference type="InterPro" id="IPR014729">
    <property type="entry name" value="Rossmann-like_a/b/a_fold"/>
</dbReference>
<dbReference type="STRING" id="1202724.AM493_12935"/>
<dbReference type="Pfam" id="PF08264">
    <property type="entry name" value="Anticodon_1"/>
    <property type="match status" value="1"/>
</dbReference>
<dbReference type="GO" id="GO:0006428">
    <property type="term" value="P:isoleucyl-tRNA aminoacylation"/>
    <property type="evidence" value="ECO:0007669"/>
    <property type="project" value="UniProtKB-UniRule"/>
</dbReference>
<feature type="short sequence motif" description="'HIGH' region" evidence="15">
    <location>
        <begin position="50"/>
        <end position="60"/>
    </location>
</feature>
<feature type="binding site" evidence="15">
    <location>
        <position position="740"/>
    </location>
    <ligand>
        <name>ATP</name>
        <dbReference type="ChEBI" id="CHEBI:30616"/>
    </ligand>
</feature>
<feature type="domain" description="Aminoacyl-tRNA synthetase class Ia" evidence="16">
    <location>
        <begin position="20"/>
        <end position="775"/>
    </location>
</feature>
<dbReference type="Pfam" id="PF19302">
    <property type="entry name" value="DUF5915"/>
    <property type="match status" value="1"/>
</dbReference>
<dbReference type="RefSeq" id="WP_054408451.1">
    <property type="nucleotide sequence ID" value="NZ_FOYA01000021.1"/>
</dbReference>
<evidence type="ECO:0000256" key="8">
    <source>
        <dbReference type="ARBA" id="ARBA00022741"/>
    </source>
</evidence>
<evidence type="ECO:0000256" key="10">
    <source>
        <dbReference type="ARBA" id="ARBA00022840"/>
    </source>
</evidence>
<dbReference type="CDD" id="cd00818">
    <property type="entry name" value="IleRS_core"/>
    <property type="match status" value="1"/>
</dbReference>
<dbReference type="NCBIfam" id="TIGR00392">
    <property type="entry name" value="ileS"/>
    <property type="match status" value="1"/>
</dbReference>
<dbReference type="Gene3D" id="3.90.740.10">
    <property type="entry name" value="Valyl/Leucyl/Isoleucyl-tRNA synthetase, editing domain"/>
    <property type="match status" value="1"/>
</dbReference>
<name>A0A0M9VIM4_9FLAO</name>
<reference evidence="18 19" key="1">
    <citation type="submission" date="2015-08" db="EMBL/GenBank/DDBJ databases">
        <title>Whole genome sequence of Flavobacterium akiainvivens IK-1T, from decaying Wikstroemia oahuensis, an endemic Hawaiian shrub.</title>
        <authorList>
            <person name="Wan X."/>
            <person name="Hou S."/>
            <person name="Saito J."/>
            <person name="Donachie S."/>
        </authorList>
    </citation>
    <scope>NUCLEOTIDE SEQUENCE [LARGE SCALE GENOMIC DNA]</scope>
    <source>
        <strain evidence="18 19">IK-1</strain>
    </source>
</reference>
<keyword evidence="8 15" id="KW-0547">Nucleotide-binding</keyword>
<dbReference type="InterPro" id="IPR023586">
    <property type="entry name" value="Ile-tRNA-ligase_type2"/>
</dbReference>
<dbReference type="EMBL" id="LIYD01000005">
    <property type="protein sequence ID" value="KOS06829.1"/>
    <property type="molecule type" value="Genomic_DNA"/>
</dbReference>
<dbReference type="InterPro" id="IPR009008">
    <property type="entry name" value="Val/Leu/Ile-tRNA-synth_edit"/>
</dbReference>
<dbReference type="InterPro" id="IPR002301">
    <property type="entry name" value="Ile-tRNA-ligase"/>
</dbReference>
<evidence type="ECO:0000313" key="18">
    <source>
        <dbReference type="EMBL" id="KOS06829.1"/>
    </source>
</evidence>
<dbReference type="EC" id="6.1.1.5" evidence="15"/>
<dbReference type="GO" id="GO:0004822">
    <property type="term" value="F:isoleucine-tRNA ligase activity"/>
    <property type="evidence" value="ECO:0007669"/>
    <property type="project" value="UniProtKB-UniRule"/>
</dbReference>
<dbReference type="FunFam" id="3.40.50.620:FF:000063">
    <property type="entry name" value="Isoleucine--tRNA ligase"/>
    <property type="match status" value="1"/>
</dbReference>
<feature type="domain" description="Methionyl/Valyl/Leucyl/Isoleucyl-tRNA synthetase anticodon-binding" evidence="17">
    <location>
        <begin position="824"/>
        <end position="975"/>
    </location>
</feature>
<keyword evidence="11 15" id="KW-0648">Protein biosynthesis</keyword>
<dbReference type="InterPro" id="IPR013155">
    <property type="entry name" value="M/V/L/I-tRNA-synth_anticd-bd"/>
</dbReference>
<dbReference type="Gene3D" id="3.30.720.200">
    <property type="match status" value="1"/>
</dbReference>
<dbReference type="GO" id="GO:0005737">
    <property type="term" value="C:cytoplasm"/>
    <property type="evidence" value="ECO:0007669"/>
    <property type="project" value="UniProtKB-SubCell"/>
</dbReference>
<dbReference type="PRINTS" id="PR00984">
    <property type="entry name" value="TRNASYNTHILE"/>
</dbReference>
<comment type="function">
    <text evidence="13 15">Catalyzes the attachment of isoleucine to tRNA(Ile). As IleRS can inadvertently accommodate and process structurally similar amino acids such as valine, to avoid such errors it has two additional distinct tRNA(Ile)-dependent editing activities. One activity is designated as 'pretransfer' editing and involves the hydrolysis of activated Val-AMP. The other activity is designated 'posttransfer' editing and involves deacylation of mischarged Val-tRNA(Ile).</text>
</comment>
<dbReference type="SUPFAM" id="SSF47323">
    <property type="entry name" value="Anticodon-binding domain of a subclass of class I aminoacyl-tRNA synthetases"/>
    <property type="match status" value="2"/>
</dbReference>
<comment type="cofactor">
    <cofactor evidence="1 15">
        <name>Zn(2+)</name>
        <dbReference type="ChEBI" id="CHEBI:29105"/>
    </cofactor>
</comment>
<evidence type="ECO:0000256" key="7">
    <source>
        <dbReference type="ARBA" id="ARBA00022723"/>
    </source>
</evidence>
<gene>
    <name evidence="15" type="primary">ileS</name>
    <name evidence="18" type="ORF">AM493_12935</name>
</gene>
<keyword evidence="5 15" id="KW-0963">Cytoplasm</keyword>
<feature type="short sequence motif" description="'KMSKS' region" evidence="15">
    <location>
        <begin position="737"/>
        <end position="741"/>
    </location>
</feature>
<proteinExistence type="inferred from homology"/>
<dbReference type="CDD" id="cd07961">
    <property type="entry name" value="Anticodon_Ia_Ile_ABEc"/>
    <property type="match status" value="1"/>
</dbReference>
<keyword evidence="12 15" id="KW-0030">Aminoacyl-tRNA synthetase</keyword>
<comment type="subunit">
    <text evidence="4 15">Monomer.</text>
</comment>
<dbReference type="GO" id="GO:0008270">
    <property type="term" value="F:zinc ion binding"/>
    <property type="evidence" value="ECO:0007669"/>
    <property type="project" value="UniProtKB-UniRule"/>
</dbReference>
<keyword evidence="6 15" id="KW-0436">Ligase</keyword>
<keyword evidence="10 15" id="KW-0067">ATP-binding</keyword>
<keyword evidence="9 15" id="KW-0862">Zinc</keyword>
<evidence type="ECO:0000256" key="15">
    <source>
        <dbReference type="HAMAP-Rule" id="MF_02003"/>
    </source>
</evidence>
<dbReference type="InterPro" id="IPR009080">
    <property type="entry name" value="tRNAsynth_Ia_anticodon-bd"/>
</dbReference>
<comment type="catalytic activity">
    <reaction evidence="14 15">
        <text>tRNA(Ile) + L-isoleucine + ATP = L-isoleucyl-tRNA(Ile) + AMP + diphosphate</text>
        <dbReference type="Rhea" id="RHEA:11060"/>
        <dbReference type="Rhea" id="RHEA-COMP:9666"/>
        <dbReference type="Rhea" id="RHEA-COMP:9695"/>
        <dbReference type="ChEBI" id="CHEBI:30616"/>
        <dbReference type="ChEBI" id="CHEBI:33019"/>
        <dbReference type="ChEBI" id="CHEBI:58045"/>
        <dbReference type="ChEBI" id="CHEBI:78442"/>
        <dbReference type="ChEBI" id="CHEBI:78528"/>
        <dbReference type="ChEBI" id="CHEBI:456215"/>
        <dbReference type="EC" id="6.1.1.5"/>
    </reaction>
</comment>
<evidence type="ECO:0000259" key="17">
    <source>
        <dbReference type="Pfam" id="PF08264"/>
    </source>
</evidence>
<dbReference type="Pfam" id="PF00133">
    <property type="entry name" value="tRNA-synt_1"/>
    <property type="match status" value="1"/>
</dbReference>
<evidence type="ECO:0000256" key="14">
    <source>
        <dbReference type="ARBA" id="ARBA00048359"/>
    </source>
</evidence>
<comment type="similarity">
    <text evidence="3 15">Belongs to the class-I aminoacyl-tRNA synthetase family. IleS type 2 subfamily.</text>
</comment>
<dbReference type="PANTHER" id="PTHR42780:SF1">
    <property type="entry name" value="ISOLEUCINE--TRNA LIGASE, CYTOPLASMIC"/>
    <property type="match status" value="1"/>
</dbReference>
<dbReference type="InterPro" id="IPR002300">
    <property type="entry name" value="aa-tRNA-synth_Ia"/>
</dbReference>
<comment type="domain">
    <text evidence="15">IleRS has two distinct active sites: one for aminoacylation and one for editing. The misactivated valine is translocated from the active site to the editing site, which sterically excludes the correctly activated isoleucine. The single editing site contains two valyl binding pockets, one specific for each substrate (Val-AMP or Val-tRNA(Ile)).</text>
</comment>
<dbReference type="OrthoDB" id="9810365at2"/>
<evidence type="ECO:0000256" key="13">
    <source>
        <dbReference type="ARBA" id="ARBA00025217"/>
    </source>
</evidence>
<evidence type="ECO:0000256" key="9">
    <source>
        <dbReference type="ARBA" id="ARBA00022833"/>
    </source>
</evidence>
<evidence type="ECO:0000256" key="2">
    <source>
        <dbReference type="ARBA" id="ARBA00004496"/>
    </source>
</evidence>
<evidence type="ECO:0000256" key="5">
    <source>
        <dbReference type="ARBA" id="ARBA00022490"/>
    </source>
</evidence>
<dbReference type="Proteomes" id="UP000037755">
    <property type="component" value="Unassembled WGS sequence"/>
</dbReference>
<evidence type="ECO:0000256" key="4">
    <source>
        <dbReference type="ARBA" id="ARBA00011245"/>
    </source>
</evidence>
<evidence type="ECO:0000313" key="19">
    <source>
        <dbReference type="Proteomes" id="UP000037755"/>
    </source>
</evidence>
<dbReference type="InterPro" id="IPR033709">
    <property type="entry name" value="Anticodon_Ile_ABEc"/>
</dbReference>
<comment type="caution">
    <text evidence="18">The sequence shown here is derived from an EMBL/GenBank/DDBJ whole genome shotgun (WGS) entry which is preliminary data.</text>
</comment>
<dbReference type="GO" id="GO:0002161">
    <property type="term" value="F:aminoacyl-tRNA deacylase activity"/>
    <property type="evidence" value="ECO:0007669"/>
    <property type="project" value="InterPro"/>
</dbReference>
<keyword evidence="7 15" id="KW-0479">Metal-binding</keyword>
<evidence type="ECO:0000256" key="11">
    <source>
        <dbReference type="ARBA" id="ARBA00022917"/>
    </source>
</evidence>
<protein>
    <recommendedName>
        <fullName evidence="15">Isoleucine--tRNA ligase</fullName>
        <ecNumber evidence="15">6.1.1.5</ecNumber>
    </recommendedName>
    <alternativeName>
        <fullName evidence="15">Isoleucyl-tRNA synthetase</fullName>
        <shortName evidence="15">IleRS</shortName>
    </alternativeName>
</protein>
<dbReference type="SUPFAM" id="SSF50677">
    <property type="entry name" value="ValRS/IleRS/LeuRS editing domain"/>
    <property type="match status" value="2"/>
</dbReference>
<evidence type="ECO:0000256" key="12">
    <source>
        <dbReference type="ARBA" id="ARBA00023146"/>
    </source>
</evidence>
<dbReference type="GO" id="GO:0005524">
    <property type="term" value="F:ATP binding"/>
    <property type="evidence" value="ECO:0007669"/>
    <property type="project" value="UniProtKB-UniRule"/>
</dbReference>
<organism evidence="18 19">
    <name type="scientific">Flavobacterium akiainvivens</name>
    <dbReference type="NCBI Taxonomy" id="1202724"/>
    <lineage>
        <taxon>Bacteria</taxon>
        <taxon>Pseudomonadati</taxon>
        <taxon>Bacteroidota</taxon>
        <taxon>Flavobacteriia</taxon>
        <taxon>Flavobacteriales</taxon>
        <taxon>Flavobacteriaceae</taxon>
        <taxon>Flavobacterium</taxon>
    </lineage>
</organism>
<evidence type="ECO:0000256" key="1">
    <source>
        <dbReference type="ARBA" id="ARBA00001947"/>
    </source>
</evidence>
<comment type="subcellular location">
    <subcellularLocation>
        <location evidence="2 15">Cytoplasm</location>
    </subcellularLocation>
</comment>
<dbReference type="HAMAP" id="MF_02003">
    <property type="entry name" value="Ile_tRNA_synth_type2"/>
    <property type="match status" value="1"/>
</dbReference>
<dbReference type="PANTHER" id="PTHR42780">
    <property type="entry name" value="SOLEUCYL-TRNA SYNTHETASE"/>
    <property type="match status" value="1"/>
</dbReference>
<dbReference type="AlphaFoldDB" id="A0A0M9VIM4"/>
<dbReference type="PATRIC" id="fig|1202724.3.peg.2680"/>
<dbReference type="GO" id="GO:0000049">
    <property type="term" value="F:tRNA binding"/>
    <property type="evidence" value="ECO:0007669"/>
    <property type="project" value="InterPro"/>
</dbReference>
<dbReference type="SUPFAM" id="SSF52374">
    <property type="entry name" value="Nucleotidylyl transferase"/>
    <property type="match status" value="1"/>
</dbReference>
<keyword evidence="19" id="KW-1185">Reference proteome</keyword>
<evidence type="ECO:0000259" key="16">
    <source>
        <dbReference type="Pfam" id="PF00133"/>
    </source>
</evidence>
<accession>A0A0M9VIM4</accession>
<evidence type="ECO:0000256" key="3">
    <source>
        <dbReference type="ARBA" id="ARBA00007078"/>
    </source>
</evidence>
<sequence length="1188" mass="134445">MSKKFTEYKGLDLANVATEVLDFWKKENIFDKSVTTREGKPQYVFFEGPPSANGLPGIHHVMARAIKDIFCRYQTQKGFQVKRKAGWDTHGLPVELGTEKELGITKEDIGTKITVEEYNEACKRTVMRYTDVWNDLTEKMGYWVDMEDPYVTYKPKYMESVWWLLKQIYDKGLLYKGYTIQPYSPKAGTGLSSHEVNQPGAYRDVTDTTIVAQFKTIPDTLPDFLKGFGAIDIMAWTTTPWTLPSNTALTVGPNIDYVLVKTFNQYTFEPINVVLAKNLVGKQFGGKFEDVTGDTSLRKILEFSSSQQEVQDGINAEIDEYTNALKSPPNKEYEEIFKLRIEYLGKIRSKILYCVLAEAKGKDLVGIRYEQLLPFVLPYQNPQDAFRVIAGDFVTTEDGTGIVHTAPTFGADDAKVAKEAKPEVPPMLVQDANGNLVPLVDLQGKFTSHVDSLENPNGKPLELAGKYVKNEYYDAGTAPERSADVEISIYLKENNKAFKVEKYVHSYPHSWRTDEPLLYYPLDSWFIRMTDVKERMFELNDTINWKPKATGEGRFGNWLKNANDWNLSRSRYWGIPLPIWRTEDKTEEVLIGSAEELYNGIEKAIAAGFMSENPFKGFEPGNMSEANYNLIDLHKNVVDAITLVSASGKPMKRESDLIDVWFDSGAMPYAQWHYPFENSPLTPEGGIPPVADFIAEGVDQTRGWFYTLHAIGTLVFDRITYKNVVSNGLVLDKNGQKMSKRLGNAVDPFTTLAEYGPDATRWYMISNANPWDNLKFDIEGVAEVRRKFFGTLYNTYSFFALYANIDNFTFAEPEVPLEERPEIDRWILSELNTLIKDVDSFYADYEPTRAARAISDFVQENLSNWYVRLCRRRFWKGEYAQDKIAAYQTLYTCLVTVAKLSAPIAPFFMDRLYKDLTQSSHLEGLESVHLADFPQYAPHFVDKSLESRMQKAQAVSSLVLSLRKKESIKVRQPLQRVMIPVLDAKQKQEIEAVAELIKAEVNVKTVELLDDASGVLVKQIKPNFKALGPRFGKDMGTVANAIKGFGQEQIAEIEGKGSLELEVNGNAVTLTPDDVEITSQDIPGWLVANAGGLTVALDITITEELKNEGIARELVNRIQNIRKDSGFEVTDRITVTLQDNKTLQDAVNANEEYIKSETLTDTLVFRPVVENGTEIEFDEITTLILISK</sequence>
<evidence type="ECO:0000256" key="6">
    <source>
        <dbReference type="ARBA" id="ARBA00022598"/>
    </source>
</evidence>
<dbReference type="Gene3D" id="1.10.730.10">
    <property type="entry name" value="Isoleucyl-tRNA Synthetase, Domain 1"/>
    <property type="match status" value="1"/>
</dbReference>